<dbReference type="AlphaFoldDB" id="A0A520S0D6"/>
<evidence type="ECO:0000313" key="1">
    <source>
        <dbReference type="EMBL" id="RZO75894.1"/>
    </source>
</evidence>
<name>A0A520S0D6_9GAMM</name>
<sequence>MGIQISHTSLAMKAARRMRTVKHKRKNSRVICHHLRKMLEGRESYLITGSNEPAESLSTFGSSGRKLETIAQSPVSTEQYSLMLSC</sequence>
<protein>
    <submittedName>
        <fullName evidence="1">Uncharacterized protein</fullName>
    </submittedName>
</protein>
<accession>A0A520S0D6</accession>
<dbReference type="Proteomes" id="UP000316199">
    <property type="component" value="Unassembled WGS sequence"/>
</dbReference>
<evidence type="ECO:0000313" key="2">
    <source>
        <dbReference type="Proteomes" id="UP000316199"/>
    </source>
</evidence>
<reference evidence="1 2" key="1">
    <citation type="submission" date="2019-02" db="EMBL/GenBank/DDBJ databases">
        <title>Prokaryotic population dynamics and viral predation in marine succession experiment using metagenomics: the confinement effect.</title>
        <authorList>
            <person name="Haro-Moreno J.M."/>
            <person name="Rodriguez-Valera F."/>
            <person name="Lopez-Perez M."/>
        </authorList>
    </citation>
    <scope>NUCLEOTIDE SEQUENCE [LARGE SCALE GENOMIC DNA]</scope>
    <source>
        <strain evidence="1">MED-G157</strain>
    </source>
</reference>
<proteinExistence type="predicted"/>
<organism evidence="1 2">
    <name type="scientific">OM182 bacterium</name>
    <dbReference type="NCBI Taxonomy" id="2510334"/>
    <lineage>
        <taxon>Bacteria</taxon>
        <taxon>Pseudomonadati</taxon>
        <taxon>Pseudomonadota</taxon>
        <taxon>Gammaproteobacteria</taxon>
        <taxon>OMG group</taxon>
        <taxon>OM182 clade</taxon>
    </lineage>
</organism>
<comment type="caution">
    <text evidence="1">The sequence shown here is derived from an EMBL/GenBank/DDBJ whole genome shotgun (WGS) entry which is preliminary data.</text>
</comment>
<gene>
    <name evidence="1" type="ORF">EVA68_05815</name>
</gene>
<dbReference type="EMBL" id="SHAG01000022">
    <property type="protein sequence ID" value="RZO75894.1"/>
    <property type="molecule type" value="Genomic_DNA"/>
</dbReference>